<dbReference type="Gene3D" id="2.80.10.50">
    <property type="match status" value="1"/>
</dbReference>
<sequence>MGKLSPSRRQFGIGLASTLSVSLAGCISGDDGSETDDEASSGADNQSDENGDEENGEAENGDEEEDDLLDIEPPELSVAFENENGDPVSQGFSLEIDQQDSGFVFRRNYYGRVSETDEIEDGVATYNWDEGTYDITVEPIDEDEFDVLDDRFDDFEPVEEEFEFDGEDTEVSLELEGALADDEVPPVTMDEGTYRIDVLFSELPVGVEGGSEDAGANVEQQEWEDEEFQQWNVEVVDEEDAIHRIEAAHSGYVLQVDDASTEEGATVVVDEWEEEDHQLWSLDIGSSDGYVLTNVNSEIEMVLDGDAAQPGEDILQWPFDGAEAQMLAFEEL</sequence>
<feature type="domain" description="Ricin B lectin" evidence="2">
    <location>
        <begin position="229"/>
        <end position="317"/>
    </location>
</feature>
<reference evidence="3 5" key="1">
    <citation type="submission" date="2022-09" db="EMBL/GenBank/DDBJ databases">
        <title>Enrichment on poylsaccharides allowed isolation of novel metabolic and taxonomic groups of Haloarchaea.</title>
        <authorList>
            <person name="Sorokin D.Y."/>
            <person name="Elcheninov A.G."/>
            <person name="Khizhniak T.V."/>
            <person name="Kolganova T.V."/>
            <person name="Kublanov I.V."/>
        </authorList>
    </citation>
    <scope>NUCLEOTIDE SEQUENCE</scope>
    <source>
        <strain evidence="4 5">AArc-m2/3/4</strain>
        <strain evidence="3">AArc-xg1-1</strain>
    </source>
</reference>
<dbReference type="RefSeq" id="WP_338004234.1">
    <property type="nucleotide sequence ID" value="NZ_JAOPKA010000008.1"/>
</dbReference>
<dbReference type="EMBL" id="JAOPKA010000008">
    <property type="protein sequence ID" value="MCU4742411.1"/>
    <property type="molecule type" value="Genomic_DNA"/>
</dbReference>
<dbReference type="CDD" id="cd00161">
    <property type="entry name" value="beta-trefoil_Ricin-like"/>
    <property type="match status" value="1"/>
</dbReference>
<comment type="caution">
    <text evidence="3">The sequence shown here is derived from an EMBL/GenBank/DDBJ whole genome shotgun (WGS) entry which is preliminary data.</text>
</comment>
<protein>
    <submittedName>
        <fullName evidence="3">RICIN domain-containing protein</fullName>
    </submittedName>
</protein>
<accession>A0AAP2YZN1</accession>
<dbReference type="EMBL" id="JAOPKB010000006">
    <property type="protein sequence ID" value="MCU4973536.1"/>
    <property type="molecule type" value="Genomic_DNA"/>
</dbReference>
<feature type="compositionally biased region" description="Acidic residues" evidence="1">
    <location>
        <begin position="46"/>
        <end position="73"/>
    </location>
</feature>
<proteinExistence type="predicted"/>
<dbReference type="PROSITE" id="PS51257">
    <property type="entry name" value="PROKAR_LIPOPROTEIN"/>
    <property type="match status" value="1"/>
</dbReference>
<evidence type="ECO:0000313" key="4">
    <source>
        <dbReference type="EMBL" id="MCU4973536.1"/>
    </source>
</evidence>
<dbReference type="SUPFAM" id="SSF50370">
    <property type="entry name" value="Ricin B-like lectins"/>
    <property type="match status" value="1"/>
</dbReference>
<dbReference type="AlphaFoldDB" id="A0AAP2YZN1"/>
<dbReference type="InterPro" id="IPR000772">
    <property type="entry name" value="Ricin_B_lectin"/>
</dbReference>
<gene>
    <name evidence="4" type="ORF">OB955_12390</name>
    <name evidence="3" type="ORF">OB960_13495</name>
</gene>
<keyword evidence="5" id="KW-1185">Reference proteome</keyword>
<evidence type="ECO:0000259" key="2">
    <source>
        <dbReference type="Pfam" id="PF14200"/>
    </source>
</evidence>
<evidence type="ECO:0000256" key="1">
    <source>
        <dbReference type="SAM" id="MobiDB-lite"/>
    </source>
</evidence>
<name>A0AAP2YZN1_9EURY</name>
<dbReference type="Pfam" id="PF14200">
    <property type="entry name" value="RicinB_lectin_2"/>
    <property type="match status" value="1"/>
</dbReference>
<feature type="region of interest" description="Disordered" evidence="1">
    <location>
        <begin position="24"/>
        <end position="74"/>
    </location>
</feature>
<dbReference type="Proteomes" id="UP001321018">
    <property type="component" value="Unassembled WGS sequence"/>
</dbReference>
<evidence type="ECO:0000313" key="5">
    <source>
        <dbReference type="Proteomes" id="UP001320972"/>
    </source>
</evidence>
<dbReference type="Proteomes" id="UP001320972">
    <property type="component" value="Unassembled WGS sequence"/>
</dbReference>
<evidence type="ECO:0000313" key="3">
    <source>
        <dbReference type="EMBL" id="MCU4742411.1"/>
    </source>
</evidence>
<organism evidence="3 6">
    <name type="scientific">Natronoglomus mannanivorans</name>
    <dbReference type="NCBI Taxonomy" id="2979990"/>
    <lineage>
        <taxon>Archaea</taxon>
        <taxon>Methanobacteriati</taxon>
        <taxon>Methanobacteriota</taxon>
        <taxon>Stenosarchaea group</taxon>
        <taxon>Halobacteria</taxon>
        <taxon>Halobacteriales</taxon>
        <taxon>Natrialbaceae</taxon>
        <taxon>Natronoglomus</taxon>
    </lineage>
</organism>
<dbReference type="InterPro" id="IPR035992">
    <property type="entry name" value="Ricin_B-like_lectins"/>
</dbReference>
<evidence type="ECO:0000313" key="6">
    <source>
        <dbReference type="Proteomes" id="UP001321018"/>
    </source>
</evidence>